<dbReference type="Pfam" id="PF02298">
    <property type="entry name" value="Cu_bind_like"/>
    <property type="match status" value="1"/>
</dbReference>
<dbReference type="InterPro" id="IPR008972">
    <property type="entry name" value="Cupredoxin"/>
</dbReference>
<evidence type="ECO:0000256" key="10">
    <source>
        <dbReference type="SAM" id="SignalP"/>
    </source>
</evidence>
<feature type="signal peptide" evidence="10">
    <location>
        <begin position="1"/>
        <end position="34"/>
    </location>
</feature>
<gene>
    <name evidence="12" type="ORF">BVC80_1837g433</name>
</gene>
<name>A0A200R4F9_MACCD</name>
<evidence type="ECO:0000313" key="13">
    <source>
        <dbReference type="Proteomes" id="UP000195402"/>
    </source>
</evidence>
<dbReference type="InterPro" id="IPR039391">
    <property type="entry name" value="Phytocyanin-like"/>
</dbReference>
<dbReference type="InterPro" id="IPR041846">
    <property type="entry name" value="ENL_dom"/>
</dbReference>
<evidence type="ECO:0000256" key="3">
    <source>
        <dbReference type="ARBA" id="ARBA00022729"/>
    </source>
</evidence>
<proteinExistence type="inferred from homology"/>
<sequence>MASNNFFMNRSSKTILLFFVIILCSSLQYFSVSSFEFEVGDTKGWIVPPANDSNIYNKWASEKRFQMDDTIHFKYGKDSVMLVTETEYKQCNSTHPIFFSNNGNTIFKFDRSGFFYFISGVSGHCERGQKMIIKVMAPEDDTPPSGGDNNPPSSSNAVLIMSSSVSKVVIQFVLLFVGSSVLLQ</sequence>
<evidence type="ECO:0000256" key="2">
    <source>
        <dbReference type="ARBA" id="ARBA00022622"/>
    </source>
</evidence>
<keyword evidence="6" id="KW-0325">Glycoprotein</keyword>
<protein>
    <submittedName>
        <fullName evidence="12">Plastocyanin-like</fullName>
    </submittedName>
</protein>
<keyword evidence="3 10" id="KW-0732">Signal</keyword>
<evidence type="ECO:0000259" key="11">
    <source>
        <dbReference type="PROSITE" id="PS51485"/>
    </source>
</evidence>
<comment type="similarity">
    <text evidence="8">Belongs to the early nodulin-like (ENODL) family.</text>
</comment>
<keyword evidence="4" id="KW-0472">Membrane</keyword>
<dbReference type="PANTHER" id="PTHR33021:SF289">
    <property type="entry name" value="EARLY NODULIN-LIKE PROTEIN 5-RELATED"/>
    <property type="match status" value="1"/>
</dbReference>
<dbReference type="GO" id="GO:0098552">
    <property type="term" value="C:side of membrane"/>
    <property type="evidence" value="ECO:0007669"/>
    <property type="project" value="UniProtKB-KW"/>
</dbReference>
<dbReference type="SUPFAM" id="SSF49503">
    <property type="entry name" value="Cupredoxins"/>
    <property type="match status" value="1"/>
</dbReference>
<feature type="chain" id="PRO_5011967477" evidence="10">
    <location>
        <begin position="35"/>
        <end position="184"/>
    </location>
</feature>
<comment type="subcellular location">
    <subcellularLocation>
        <location evidence="9">Endomembrane system</location>
        <topology evidence="9">Lipid-anchor</topology>
    </subcellularLocation>
    <subcellularLocation>
        <location evidence="1">Membrane</location>
        <topology evidence="1">Lipid-anchor</topology>
        <topology evidence="1">GPI-anchor</topology>
    </subcellularLocation>
</comment>
<feature type="domain" description="Phytocyanin" evidence="11">
    <location>
        <begin position="35"/>
        <end position="137"/>
    </location>
</feature>
<evidence type="ECO:0000256" key="7">
    <source>
        <dbReference type="ARBA" id="ARBA00023288"/>
    </source>
</evidence>
<dbReference type="CDD" id="cd11019">
    <property type="entry name" value="OsENODL1_like"/>
    <property type="match status" value="1"/>
</dbReference>
<evidence type="ECO:0000256" key="1">
    <source>
        <dbReference type="ARBA" id="ARBA00004589"/>
    </source>
</evidence>
<evidence type="ECO:0000256" key="9">
    <source>
        <dbReference type="ARBA" id="ARBA00037868"/>
    </source>
</evidence>
<dbReference type="Proteomes" id="UP000195402">
    <property type="component" value="Unassembled WGS sequence"/>
</dbReference>
<dbReference type="GO" id="GO:0009055">
    <property type="term" value="F:electron transfer activity"/>
    <property type="evidence" value="ECO:0007669"/>
    <property type="project" value="InterPro"/>
</dbReference>
<dbReference type="EMBL" id="MVGT01000438">
    <property type="protein sequence ID" value="OVA17599.1"/>
    <property type="molecule type" value="Genomic_DNA"/>
</dbReference>
<dbReference type="InParanoid" id="A0A200R4F9"/>
<keyword evidence="2" id="KW-0336">GPI-anchor</keyword>
<dbReference type="AlphaFoldDB" id="A0A200R4F9"/>
<dbReference type="FunCoup" id="A0A200R4F9">
    <property type="interactions" value="37"/>
</dbReference>
<keyword evidence="7" id="KW-0449">Lipoprotein</keyword>
<dbReference type="Gene3D" id="2.60.40.420">
    <property type="entry name" value="Cupredoxins - blue copper proteins"/>
    <property type="match status" value="1"/>
</dbReference>
<dbReference type="OMA" id="KMIVRVM"/>
<dbReference type="GO" id="GO:0005886">
    <property type="term" value="C:plasma membrane"/>
    <property type="evidence" value="ECO:0007669"/>
    <property type="project" value="TreeGrafter"/>
</dbReference>
<evidence type="ECO:0000313" key="12">
    <source>
        <dbReference type="EMBL" id="OVA17599.1"/>
    </source>
</evidence>
<dbReference type="OrthoDB" id="959565at2759"/>
<keyword evidence="13" id="KW-1185">Reference proteome</keyword>
<dbReference type="InterPro" id="IPR003245">
    <property type="entry name" value="Phytocyanin_dom"/>
</dbReference>
<reference evidence="12 13" key="1">
    <citation type="journal article" date="2017" name="Mol. Plant">
        <title>The Genome of Medicinal Plant Macleaya cordata Provides New Insights into Benzylisoquinoline Alkaloids Metabolism.</title>
        <authorList>
            <person name="Liu X."/>
            <person name="Liu Y."/>
            <person name="Huang P."/>
            <person name="Ma Y."/>
            <person name="Qing Z."/>
            <person name="Tang Q."/>
            <person name="Cao H."/>
            <person name="Cheng P."/>
            <person name="Zheng Y."/>
            <person name="Yuan Z."/>
            <person name="Zhou Y."/>
            <person name="Liu J."/>
            <person name="Tang Z."/>
            <person name="Zhuo Y."/>
            <person name="Zhang Y."/>
            <person name="Yu L."/>
            <person name="Huang J."/>
            <person name="Yang P."/>
            <person name="Peng Q."/>
            <person name="Zhang J."/>
            <person name="Jiang W."/>
            <person name="Zhang Z."/>
            <person name="Lin K."/>
            <person name="Ro D.K."/>
            <person name="Chen X."/>
            <person name="Xiong X."/>
            <person name="Shang Y."/>
            <person name="Huang S."/>
            <person name="Zeng J."/>
        </authorList>
    </citation>
    <scope>NUCLEOTIDE SEQUENCE [LARGE SCALE GENOMIC DNA]</scope>
    <source>
        <strain evidence="13">cv. BLH2017</strain>
        <tissue evidence="12">Root</tissue>
    </source>
</reference>
<evidence type="ECO:0000256" key="5">
    <source>
        <dbReference type="ARBA" id="ARBA00023157"/>
    </source>
</evidence>
<evidence type="ECO:0000256" key="8">
    <source>
        <dbReference type="ARBA" id="ARBA00035011"/>
    </source>
</evidence>
<dbReference type="GO" id="GO:0012505">
    <property type="term" value="C:endomembrane system"/>
    <property type="evidence" value="ECO:0007669"/>
    <property type="project" value="UniProtKB-SubCell"/>
</dbReference>
<keyword evidence="5" id="KW-1015">Disulfide bond</keyword>
<organism evidence="12 13">
    <name type="scientific">Macleaya cordata</name>
    <name type="common">Five-seeded plume-poppy</name>
    <name type="synonym">Bocconia cordata</name>
    <dbReference type="NCBI Taxonomy" id="56857"/>
    <lineage>
        <taxon>Eukaryota</taxon>
        <taxon>Viridiplantae</taxon>
        <taxon>Streptophyta</taxon>
        <taxon>Embryophyta</taxon>
        <taxon>Tracheophyta</taxon>
        <taxon>Spermatophyta</taxon>
        <taxon>Magnoliopsida</taxon>
        <taxon>Ranunculales</taxon>
        <taxon>Papaveraceae</taxon>
        <taxon>Papaveroideae</taxon>
        <taxon>Macleaya</taxon>
    </lineage>
</organism>
<evidence type="ECO:0000256" key="4">
    <source>
        <dbReference type="ARBA" id="ARBA00023136"/>
    </source>
</evidence>
<evidence type="ECO:0000256" key="6">
    <source>
        <dbReference type="ARBA" id="ARBA00023180"/>
    </source>
</evidence>
<dbReference type="FunFam" id="2.60.40.420:FF:000010">
    <property type="entry name" value="Early nodulin-like protein 1"/>
    <property type="match status" value="1"/>
</dbReference>
<comment type="caution">
    <text evidence="12">The sequence shown here is derived from an EMBL/GenBank/DDBJ whole genome shotgun (WGS) entry which is preliminary data.</text>
</comment>
<dbReference type="PROSITE" id="PS51485">
    <property type="entry name" value="PHYTOCYANIN"/>
    <property type="match status" value="1"/>
</dbReference>
<dbReference type="PANTHER" id="PTHR33021">
    <property type="entry name" value="BLUE COPPER PROTEIN"/>
    <property type="match status" value="1"/>
</dbReference>
<accession>A0A200R4F9</accession>
<dbReference type="STRING" id="56857.A0A200R4F9"/>